<dbReference type="PROSITE" id="PS00763">
    <property type="entry name" value="GLUTATHIONE_PEROXID_2"/>
    <property type="match status" value="1"/>
</dbReference>
<proteinExistence type="inferred from homology"/>
<sequence length="164" mass="18151">MSTTATSVYDIPVKAIDGQPTTLEQYRGKVLLVVNVASKCGFTGQYKGLEELYRKYQDRGLAVLGFPCNQFMGQEPGNEEEIKSFCSLKYDVTFPMFAKVDVNGSAAHPLYQHLKDAARGTLGTRGIKWNFTKFLVDRNGNVVSRHGPTTGPQQLEAEIEKLLG</sequence>
<dbReference type="PROSITE" id="PS00460">
    <property type="entry name" value="GLUTATHIONE_PEROXID_1"/>
    <property type="match status" value="1"/>
</dbReference>
<evidence type="ECO:0000256" key="3">
    <source>
        <dbReference type="ARBA" id="ARBA00023002"/>
    </source>
</evidence>
<dbReference type="GO" id="GO:0004601">
    <property type="term" value="F:peroxidase activity"/>
    <property type="evidence" value="ECO:0007669"/>
    <property type="project" value="UniProtKB-KW"/>
</dbReference>
<dbReference type="InterPro" id="IPR029760">
    <property type="entry name" value="GPX_CS"/>
</dbReference>
<evidence type="ECO:0000313" key="6">
    <source>
        <dbReference type="EMBL" id="MDY3558671.1"/>
    </source>
</evidence>
<dbReference type="PANTHER" id="PTHR11592">
    <property type="entry name" value="GLUTATHIONE PEROXIDASE"/>
    <property type="match status" value="1"/>
</dbReference>
<dbReference type="Proteomes" id="UP001272242">
    <property type="component" value="Unassembled WGS sequence"/>
</dbReference>
<keyword evidence="3 4" id="KW-0560">Oxidoreductase</keyword>
<dbReference type="InterPro" id="IPR000889">
    <property type="entry name" value="Glutathione_peroxidase"/>
</dbReference>
<comment type="similarity">
    <text evidence="1 4">Belongs to the glutathione peroxidase family.</text>
</comment>
<feature type="domain" description="Thioredoxin" evidence="5">
    <location>
        <begin position="2"/>
        <end position="164"/>
    </location>
</feature>
<dbReference type="Pfam" id="PF00255">
    <property type="entry name" value="GSHPx"/>
    <property type="match status" value="1"/>
</dbReference>
<dbReference type="RefSeq" id="WP_320685564.1">
    <property type="nucleotide sequence ID" value="NZ_JAXBLV010000045.1"/>
</dbReference>
<evidence type="ECO:0000256" key="4">
    <source>
        <dbReference type="RuleBase" id="RU000499"/>
    </source>
</evidence>
<evidence type="ECO:0000259" key="5">
    <source>
        <dbReference type="PROSITE" id="PS51352"/>
    </source>
</evidence>
<dbReference type="PROSITE" id="PS51355">
    <property type="entry name" value="GLUTATHIONE_PEROXID_3"/>
    <property type="match status" value="1"/>
</dbReference>
<gene>
    <name evidence="6" type="ORF">R5W23_005812</name>
</gene>
<dbReference type="InterPro" id="IPR013766">
    <property type="entry name" value="Thioredoxin_domain"/>
</dbReference>
<name>A0ABU5EYA9_9BACT</name>
<accession>A0ABU5EYA9</accession>
<dbReference type="Gene3D" id="3.40.30.10">
    <property type="entry name" value="Glutaredoxin"/>
    <property type="match status" value="1"/>
</dbReference>
<keyword evidence="2 4" id="KW-0575">Peroxidase</keyword>
<evidence type="ECO:0000256" key="2">
    <source>
        <dbReference type="ARBA" id="ARBA00022559"/>
    </source>
</evidence>
<dbReference type="PANTHER" id="PTHR11592:SF78">
    <property type="entry name" value="GLUTATHIONE PEROXIDASE"/>
    <property type="match status" value="1"/>
</dbReference>
<dbReference type="EMBL" id="JAXBLV010000045">
    <property type="protein sequence ID" value="MDY3558671.1"/>
    <property type="molecule type" value="Genomic_DNA"/>
</dbReference>
<comment type="caution">
    <text evidence="6">The sequence shown here is derived from an EMBL/GenBank/DDBJ whole genome shotgun (WGS) entry which is preliminary data.</text>
</comment>
<dbReference type="SUPFAM" id="SSF52833">
    <property type="entry name" value="Thioredoxin-like"/>
    <property type="match status" value="1"/>
</dbReference>
<dbReference type="InterPro" id="IPR036249">
    <property type="entry name" value="Thioredoxin-like_sf"/>
</dbReference>
<protein>
    <recommendedName>
        <fullName evidence="4">Glutathione peroxidase</fullName>
    </recommendedName>
</protein>
<dbReference type="PROSITE" id="PS51352">
    <property type="entry name" value="THIOREDOXIN_2"/>
    <property type="match status" value="1"/>
</dbReference>
<evidence type="ECO:0000256" key="1">
    <source>
        <dbReference type="ARBA" id="ARBA00006926"/>
    </source>
</evidence>
<keyword evidence="7" id="KW-1185">Reference proteome</keyword>
<dbReference type="PIRSF" id="PIRSF000303">
    <property type="entry name" value="Glutathion_perox"/>
    <property type="match status" value="1"/>
</dbReference>
<dbReference type="InterPro" id="IPR029759">
    <property type="entry name" value="GPX_AS"/>
</dbReference>
<evidence type="ECO:0000313" key="7">
    <source>
        <dbReference type="Proteomes" id="UP001272242"/>
    </source>
</evidence>
<dbReference type="CDD" id="cd00340">
    <property type="entry name" value="GSH_Peroxidase"/>
    <property type="match status" value="1"/>
</dbReference>
<dbReference type="PRINTS" id="PR01011">
    <property type="entry name" value="GLUTPROXDASE"/>
</dbReference>
<organism evidence="6 7">
    <name type="scientific">Gemmata algarum</name>
    <dbReference type="NCBI Taxonomy" id="2975278"/>
    <lineage>
        <taxon>Bacteria</taxon>
        <taxon>Pseudomonadati</taxon>
        <taxon>Planctomycetota</taxon>
        <taxon>Planctomycetia</taxon>
        <taxon>Gemmatales</taxon>
        <taxon>Gemmataceae</taxon>
        <taxon>Gemmata</taxon>
    </lineage>
</organism>
<reference evidence="7" key="1">
    <citation type="journal article" date="2023" name="Mar. Drugs">
        <title>Gemmata algarum, a Novel Planctomycete Isolated from an Algal Mat, Displays Antimicrobial Activity.</title>
        <authorList>
            <person name="Kumar G."/>
            <person name="Kallscheuer N."/>
            <person name="Kashif M."/>
            <person name="Ahamad S."/>
            <person name="Jagadeeshwari U."/>
            <person name="Pannikurungottu S."/>
            <person name="Haufschild T."/>
            <person name="Kabuu M."/>
            <person name="Sasikala C."/>
            <person name="Jogler C."/>
            <person name="Ramana C."/>
        </authorList>
    </citation>
    <scope>NUCLEOTIDE SEQUENCE [LARGE SCALE GENOMIC DNA]</scope>
    <source>
        <strain evidence="7">JC673</strain>
    </source>
</reference>